<comment type="caution">
    <text evidence="2">The sequence shown here is derived from an EMBL/GenBank/DDBJ whole genome shotgun (WGS) entry which is preliminary data.</text>
</comment>
<protein>
    <submittedName>
        <fullName evidence="2">Uncharacterized protein</fullName>
    </submittedName>
</protein>
<feature type="compositionally biased region" description="Basic and acidic residues" evidence="1">
    <location>
        <begin position="112"/>
        <end position="123"/>
    </location>
</feature>
<gene>
    <name evidence="2" type="ORF">EYF80_057726</name>
</gene>
<evidence type="ECO:0000313" key="2">
    <source>
        <dbReference type="EMBL" id="TNN32115.1"/>
    </source>
</evidence>
<dbReference type="AlphaFoldDB" id="A0A4Z2ETD6"/>
<feature type="region of interest" description="Disordered" evidence="1">
    <location>
        <begin position="68"/>
        <end position="132"/>
    </location>
</feature>
<proteinExistence type="predicted"/>
<organism evidence="2 3">
    <name type="scientific">Liparis tanakae</name>
    <name type="common">Tanaka's snailfish</name>
    <dbReference type="NCBI Taxonomy" id="230148"/>
    <lineage>
        <taxon>Eukaryota</taxon>
        <taxon>Metazoa</taxon>
        <taxon>Chordata</taxon>
        <taxon>Craniata</taxon>
        <taxon>Vertebrata</taxon>
        <taxon>Euteleostomi</taxon>
        <taxon>Actinopterygii</taxon>
        <taxon>Neopterygii</taxon>
        <taxon>Teleostei</taxon>
        <taxon>Neoteleostei</taxon>
        <taxon>Acanthomorphata</taxon>
        <taxon>Eupercaria</taxon>
        <taxon>Perciformes</taxon>
        <taxon>Cottioidei</taxon>
        <taxon>Cottales</taxon>
        <taxon>Liparidae</taxon>
        <taxon>Liparis</taxon>
    </lineage>
</organism>
<reference evidence="2 3" key="1">
    <citation type="submission" date="2019-03" db="EMBL/GenBank/DDBJ databases">
        <title>First draft genome of Liparis tanakae, snailfish: a comprehensive survey of snailfish specific genes.</title>
        <authorList>
            <person name="Kim W."/>
            <person name="Song I."/>
            <person name="Jeong J.-H."/>
            <person name="Kim D."/>
            <person name="Kim S."/>
            <person name="Ryu S."/>
            <person name="Song J.Y."/>
            <person name="Lee S.K."/>
        </authorList>
    </citation>
    <scope>NUCLEOTIDE SEQUENCE [LARGE SCALE GENOMIC DNA]</scope>
    <source>
        <tissue evidence="2">Muscle</tissue>
    </source>
</reference>
<dbReference type="EMBL" id="SRLO01002920">
    <property type="protein sequence ID" value="TNN32115.1"/>
    <property type="molecule type" value="Genomic_DNA"/>
</dbReference>
<name>A0A4Z2ETD6_9TELE</name>
<feature type="region of interest" description="Disordered" evidence="1">
    <location>
        <begin position="21"/>
        <end position="55"/>
    </location>
</feature>
<accession>A0A4Z2ETD6</accession>
<dbReference type="Proteomes" id="UP000314294">
    <property type="component" value="Unassembled WGS sequence"/>
</dbReference>
<sequence length="192" mass="20473">MVAGSRPSPCALCRSVWPRRPAPVSRYRPGVATEGRPGRHVTVSNSSVPAPRVAPAGCSCAVTHRVDMRRGPPAAGPALTGSGRGSTAKRSKRTAQRRDTAGSRPSTWSSSSREKDAHGERPVKRGGASEVTQDFLFPSARASLVEARGGDHLPQEAELLALVLHHRVQLGHHVALATWEGAWHLINRGRGI</sequence>
<evidence type="ECO:0000256" key="1">
    <source>
        <dbReference type="SAM" id="MobiDB-lite"/>
    </source>
</evidence>
<evidence type="ECO:0000313" key="3">
    <source>
        <dbReference type="Proteomes" id="UP000314294"/>
    </source>
</evidence>
<keyword evidence="3" id="KW-1185">Reference proteome</keyword>